<protein>
    <recommendedName>
        <fullName evidence="3">Phosphomannomutase</fullName>
    </recommendedName>
</protein>
<dbReference type="AlphaFoldDB" id="A0A8C1TVN0"/>
<evidence type="ECO:0008006" key="3">
    <source>
        <dbReference type="Google" id="ProtNLM"/>
    </source>
</evidence>
<evidence type="ECO:0000313" key="1">
    <source>
        <dbReference type="Ensembl" id="ENSCCRP00015028212.1"/>
    </source>
</evidence>
<evidence type="ECO:0000313" key="2">
    <source>
        <dbReference type="Proteomes" id="UP000694700"/>
    </source>
</evidence>
<proteinExistence type="predicted"/>
<dbReference type="Ensembl" id="ENSCCRT00015029208.1">
    <property type="protein sequence ID" value="ENSCCRP00015028212.1"/>
    <property type="gene ID" value="ENSCCRG00015011909.1"/>
</dbReference>
<organism evidence="1 2">
    <name type="scientific">Cyprinus carpio</name>
    <name type="common">Common carp</name>
    <dbReference type="NCBI Taxonomy" id="7962"/>
    <lineage>
        <taxon>Eukaryota</taxon>
        <taxon>Metazoa</taxon>
        <taxon>Chordata</taxon>
        <taxon>Craniata</taxon>
        <taxon>Vertebrata</taxon>
        <taxon>Euteleostomi</taxon>
        <taxon>Actinopterygii</taxon>
        <taxon>Neopterygii</taxon>
        <taxon>Teleostei</taxon>
        <taxon>Ostariophysi</taxon>
        <taxon>Cypriniformes</taxon>
        <taxon>Cyprinidae</taxon>
        <taxon>Cyprininae</taxon>
        <taxon>Cyprinus</taxon>
    </lineage>
</organism>
<sequence length="75" mass="8481">MSTSIAGQEEMDRKSRVAGGRNVLCLFDVDGTLTPPREVKSCEPIVYIGTSFFFFYPQDSYEMTLNVIVKRMHGL</sequence>
<name>A0A8C1TVN0_CYPCA</name>
<reference evidence="1" key="1">
    <citation type="submission" date="2025-08" db="UniProtKB">
        <authorList>
            <consortium name="Ensembl"/>
        </authorList>
    </citation>
    <scope>IDENTIFICATION</scope>
</reference>
<dbReference type="Proteomes" id="UP000694700">
    <property type="component" value="Unplaced"/>
</dbReference>
<accession>A0A8C1TVN0</accession>